<dbReference type="PANTHER" id="PTHR23517">
    <property type="entry name" value="RESISTANCE PROTEIN MDTM, PUTATIVE-RELATED-RELATED"/>
    <property type="match status" value="1"/>
</dbReference>
<evidence type="ECO:0000256" key="3">
    <source>
        <dbReference type="ARBA" id="ARBA00022475"/>
    </source>
</evidence>
<feature type="transmembrane region" description="Helical" evidence="7">
    <location>
        <begin position="132"/>
        <end position="153"/>
    </location>
</feature>
<keyword evidence="3" id="KW-1003">Cell membrane</keyword>
<organism evidence="9 10">
    <name type="scientific">Spongiibacter nanhainus</name>
    <dbReference type="NCBI Taxonomy" id="2794344"/>
    <lineage>
        <taxon>Bacteria</taxon>
        <taxon>Pseudomonadati</taxon>
        <taxon>Pseudomonadota</taxon>
        <taxon>Gammaproteobacteria</taxon>
        <taxon>Cellvibrionales</taxon>
        <taxon>Spongiibacteraceae</taxon>
        <taxon>Spongiibacter</taxon>
    </lineage>
</organism>
<dbReference type="InterPro" id="IPR036259">
    <property type="entry name" value="MFS_trans_sf"/>
</dbReference>
<dbReference type="EMBL" id="CP066167">
    <property type="protein sequence ID" value="QQD17508.1"/>
    <property type="molecule type" value="Genomic_DNA"/>
</dbReference>
<evidence type="ECO:0000259" key="8">
    <source>
        <dbReference type="PROSITE" id="PS50850"/>
    </source>
</evidence>
<dbReference type="Gene3D" id="1.20.1250.20">
    <property type="entry name" value="MFS general substrate transporter like domains"/>
    <property type="match status" value="1"/>
</dbReference>
<feature type="transmembrane region" description="Helical" evidence="7">
    <location>
        <begin position="246"/>
        <end position="267"/>
    </location>
</feature>
<evidence type="ECO:0000313" key="9">
    <source>
        <dbReference type="EMBL" id="QQD17508.1"/>
    </source>
</evidence>
<keyword evidence="4 7" id="KW-0812">Transmembrane</keyword>
<dbReference type="InterPro" id="IPR050171">
    <property type="entry name" value="MFS_Transporters"/>
</dbReference>
<dbReference type="InterPro" id="IPR005829">
    <property type="entry name" value="Sugar_transporter_CS"/>
</dbReference>
<name>A0A7T4UPC1_9GAMM</name>
<evidence type="ECO:0000256" key="7">
    <source>
        <dbReference type="SAM" id="Phobius"/>
    </source>
</evidence>
<feature type="domain" description="Major facilitator superfamily (MFS) profile" evidence="8">
    <location>
        <begin position="8"/>
        <end position="388"/>
    </location>
</feature>
<feature type="transmembrane region" description="Helical" evidence="7">
    <location>
        <begin position="9"/>
        <end position="31"/>
    </location>
</feature>
<feature type="transmembrane region" description="Helical" evidence="7">
    <location>
        <begin position="299"/>
        <end position="322"/>
    </location>
</feature>
<sequence length="449" mass="48123">MTRFELRAVLALASLYAFRMLGLFMLLPVLALYAEEYRHSTPLLIGLALGVYGLGQAILQIPLGMLSDRIGRKPVIIGGLLVFALGGVVAAMSDSLYGVIAGRLLQGAGAIASTLTAMVADLTREQHRTKAMAAIGGSIGVSFSLALVLGPWIGGWSGLSGLFVVTAVLAIVGIAITVFVIPTPNSQFVDAGSRAPGEMLARCLKDSNLMRLNIGIFFLHGMLMALFVVVPGLLEQLGWMRADHWQVYFPVMVLSFVAMVPAIIYAERRDAMRAVFLLAVALLAAATLPLSVLTLHGTLLLIMLLVFFAAFNFLEASLPSLLSRTVYPGGKGTAMGVYSSFQFFGAFCGGLVGGWLSGWGGSSAVFTLVAVSALIWWAVAWWMQVPPKSENLTLYWQPGEWDARGLQSAMLALPGSLAITVFEEQRTAYLQVARDFDIACLPGSVEVRR</sequence>
<dbReference type="Pfam" id="PF07690">
    <property type="entry name" value="MFS_1"/>
    <property type="match status" value="1"/>
</dbReference>
<protein>
    <submittedName>
        <fullName evidence="9">MFS transporter</fullName>
    </submittedName>
</protein>
<dbReference type="CDD" id="cd17472">
    <property type="entry name" value="MFS_YajR_like"/>
    <property type="match status" value="1"/>
</dbReference>
<evidence type="ECO:0000313" key="10">
    <source>
        <dbReference type="Proteomes" id="UP000596063"/>
    </source>
</evidence>
<evidence type="ECO:0000256" key="2">
    <source>
        <dbReference type="ARBA" id="ARBA00022448"/>
    </source>
</evidence>
<accession>A0A7T4UPC1</accession>
<reference evidence="9 10" key="1">
    <citation type="submission" date="2020-12" db="EMBL/GenBank/DDBJ databases">
        <authorList>
            <person name="Shan Y."/>
        </authorList>
    </citation>
    <scope>NUCLEOTIDE SEQUENCE [LARGE SCALE GENOMIC DNA]</scope>
    <source>
        <strain evidence="10">csc3.9</strain>
    </source>
</reference>
<evidence type="ECO:0000256" key="4">
    <source>
        <dbReference type="ARBA" id="ARBA00022692"/>
    </source>
</evidence>
<feature type="transmembrane region" description="Helical" evidence="7">
    <location>
        <begin position="75"/>
        <end position="93"/>
    </location>
</feature>
<evidence type="ECO:0000256" key="6">
    <source>
        <dbReference type="ARBA" id="ARBA00023136"/>
    </source>
</evidence>
<dbReference type="Proteomes" id="UP000596063">
    <property type="component" value="Chromosome"/>
</dbReference>
<feature type="transmembrane region" description="Helical" evidence="7">
    <location>
        <begin position="212"/>
        <end position="234"/>
    </location>
</feature>
<dbReference type="PANTHER" id="PTHR23517:SF2">
    <property type="entry name" value="MULTIDRUG RESISTANCE PROTEIN MDTH"/>
    <property type="match status" value="1"/>
</dbReference>
<evidence type="ECO:0000256" key="5">
    <source>
        <dbReference type="ARBA" id="ARBA00022989"/>
    </source>
</evidence>
<dbReference type="PROSITE" id="PS50850">
    <property type="entry name" value="MFS"/>
    <property type="match status" value="1"/>
</dbReference>
<dbReference type="PROSITE" id="PS00216">
    <property type="entry name" value="SUGAR_TRANSPORT_1"/>
    <property type="match status" value="1"/>
</dbReference>
<dbReference type="KEGG" id="snan:I6N98_14230"/>
<gene>
    <name evidence="9" type="ORF">I6N98_14230</name>
</gene>
<dbReference type="InterPro" id="IPR011701">
    <property type="entry name" value="MFS"/>
</dbReference>
<keyword evidence="5 7" id="KW-1133">Transmembrane helix</keyword>
<feature type="transmembrane region" description="Helical" evidence="7">
    <location>
        <begin position="362"/>
        <end position="383"/>
    </location>
</feature>
<feature type="transmembrane region" description="Helical" evidence="7">
    <location>
        <begin position="43"/>
        <end position="63"/>
    </location>
</feature>
<keyword evidence="2" id="KW-0813">Transport</keyword>
<evidence type="ECO:0000256" key="1">
    <source>
        <dbReference type="ARBA" id="ARBA00004651"/>
    </source>
</evidence>
<dbReference type="GO" id="GO:0005886">
    <property type="term" value="C:plasma membrane"/>
    <property type="evidence" value="ECO:0007669"/>
    <property type="project" value="UniProtKB-SubCell"/>
</dbReference>
<keyword evidence="6 7" id="KW-0472">Membrane</keyword>
<dbReference type="InterPro" id="IPR020846">
    <property type="entry name" value="MFS_dom"/>
</dbReference>
<comment type="subcellular location">
    <subcellularLocation>
        <location evidence="1">Cell membrane</location>
        <topology evidence="1">Multi-pass membrane protein</topology>
    </subcellularLocation>
</comment>
<dbReference type="RefSeq" id="WP_198569008.1">
    <property type="nucleotide sequence ID" value="NZ_CP066167.1"/>
</dbReference>
<dbReference type="AlphaFoldDB" id="A0A7T4UPC1"/>
<feature type="transmembrane region" description="Helical" evidence="7">
    <location>
        <begin position="274"/>
        <end position="293"/>
    </location>
</feature>
<proteinExistence type="predicted"/>
<dbReference type="GO" id="GO:0022857">
    <property type="term" value="F:transmembrane transporter activity"/>
    <property type="evidence" value="ECO:0007669"/>
    <property type="project" value="InterPro"/>
</dbReference>
<feature type="transmembrane region" description="Helical" evidence="7">
    <location>
        <begin position="99"/>
        <end position="120"/>
    </location>
</feature>
<dbReference type="SUPFAM" id="SSF103473">
    <property type="entry name" value="MFS general substrate transporter"/>
    <property type="match status" value="1"/>
</dbReference>
<feature type="transmembrane region" description="Helical" evidence="7">
    <location>
        <begin position="159"/>
        <end position="181"/>
    </location>
</feature>
<feature type="transmembrane region" description="Helical" evidence="7">
    <location>
        <begin position="334"/>
        <end position="356"/>
    </location>
</feature>
<keyword evidence="10" id="KW-1185">Reference proteome</keyword>